<evidence type="ECO:0000313" key="1">
    <source>
        <dbReference type="EMBL" id="OSS51334.1"/>
    </source>
</evidence>
<accession>A0A1Y2M5F6</accession>
<sequence length="435" mass="50041">MAIFNDLAAELQEAIWELVLPTSHGVHWIEVEGIPQDPEFIRDSIHMTQACKFDRMPETERDVSYSRRFNPEFQKRYEAAHESSAFFRYLLTTVPAAIGQSESTRSGNLESELADEIAYTDRCRRLSTYSQIATLLSLCRLSRFTALRYIQNNRKCSWPIRRSKGSLYRPRSLEEWETQYNANVNSSSPSNPAVSARHSDWQLLRPRIHTLDLVVLRLHNSQGQATSLLKHGPWQYYIEQSMHKTTFGCFDRIALEWHPSWGTVGGRGELRPGNVQAIVQQMVRYHSPATLYWLVDGVRRPNWKKDYPAAVRKIFADRIAANRGAVAEHLNAHWHLDPNDCKALLSDQHLDQEFEANGRRYYVVFVVSSNFNEKEEKQLNKAGLDRRGPFPGSASMWPQGLVEPVRLAYDILCGGYGNLATWKSFSIILSWEPII</sequence>
<keyword evidence="2" id="KW-1185">Reference proteome</keyword>
<proteinExistence type="predicted"/>
<name>A0A1Y2M5F6_EPING</name>
<gene>
    <name evidence="1" type="ORF">B5807_03984</name>
</gene>
<organism evidence="1 2">
    <name type="scientific">Epicoccum nigrum</name>
    <name type="common">Soil fungus</name>
    <name type="synonym">Epicoccum purpurascens</name>
    <dbReference type="NCBI Taxonomy" id="105696"/>
    <lineage>
        <taxon>Eukaryota</taxon>
        <taxon>Fungi</taxon>
        <taxon>Dikarya</taxon>
        <taxon>Ascomycota</taxon>
        <taxon>Pezizomycotina</taxon>
        <taxon>Dothideomycetes</taxon>
        <taxon>Pleosporomycetidae</taxon>
        <taxon>Pleosporales</taxon>
        <taxon>Pleosporineae</taxon>
        <taxon>Didymellaceae</taxon>
        <taxon>Epicoccum</taxon>
    </lineage>
</organism>
<dbReference type="EMBL" id="KZ107840">
    <property type="protein sequence ID" value="OSS51334.1"/>
    <property type="molecule type" value="Genomic_DNA"/>
</dbReference>
<dbReference type="OMA" id="EPVEFAN"/>
<reference evidence="1 2" key="1">
    <citation type="journal article" date="2017" name="Genome Announc.">
        <title>Genome sequence of the saprophytic ascomycete Epicoccum nigrum ICMP 19927 strain isolated from New Zealand.</title>
        <authorList>
            <person name="Fokin M."/>
            <person name="Fleetwood D."/>
            <person name="Weir B.S."/>
            <person name="Villas-Boas S.G."/>
        </authorList>
    </citation>
    <scope>NUCLEOTIDE SEQUENCE [LARGE SCALE GENOMIC DNA]</scope>
    <source>
        <strain evidence="1 2">ICMP 19927</strain>
    </source>
</reference>
<protein>
    <submittedName>
        <fullName evidence="1">Uncharacterized protein</fullName>
    </submittedName>
</protein>
<dbReference type="Proteomes" id="UP000193240">
    <property type="component" value="Unassembled WGS sequence"/>
</dbReference>
<dbReference type="InParanoid" id="A0A1Y2M5F6"/>
<dbReference type="AlphaFoldDB" id="A0A1Y2M5F6"/>
<evidence type="ECO:0000313" key="2">
    <source>
        <dbReference type="Proteomes" id="UP000193240"/>
    </source>
</evidence>